<dbReference type="RefSeq" id="WP_022062818.1">
    <property type="nucleotide sequence ID" value="NZ_JRGF01000006.1"/>
</dbReference>
<keyword evidence="3" id="KW-1185">Reference proteome</keyword>
<gene>
    <name evidence="2" type="ORF">LG35_06050</name>
</gene>
<organism evidence="2 3">
    <name type="scientific">Alistipes inops</name>
    <dbReference type="NCBI Taxonomy" id="1501391"/>
    <lineage>
        <taxon>Bacteria</taxon>
        <taxon>Pseudomonadati</taxon>
        <taxon>Bacteroidota</taxon>
        <taxon>Bacteroidia</taxon>
        <taxon>Bacteroidales</taxon>
        <taxon>Rikenellaceae</taxon>
        <taxon>Alistipes</taxon>
    </lineage>
</organism>
<sequence>MRPKYIFALILAALAAGETLQAQQPNPYRFRGGRYNGFEIEQGDTIISVAVDPLYVFAPPKNMKQYERLVRNVKKVYPYAIEARQYMRTLETELDKIKSPREREKFIASMEKEIVVKYTPILEKMTYTQGKILIKLIDRETSRTPYQLLRDFRGRFTAGFYNAIAKIFKADLKQHYDPSQGGEDAMIEQIITLIDAGLL</sequence>
<name>A0ABR4YIM8_9BACT</name>
<evidence type="ECO:0000313" key="3">
    <source>
        <dbReference type="Proteomes" id="UP000030889"/>
    </source>
</evidence>
<dbReference type="InterPro" id="IPR025636">
    <property type="entry name" value="DUF4294"/>
</dbReference>
<dbReference type="Pfam" id="PF14127">
    <property type="entry name" value="DUF4294"/>
    <property type="match status" value="1"/>
</dbReference>
<feature type="signal peptide" evidence="1">
    <location>
        <begin position="1"/>
        <end position="22"/>
    </location>
</feature>
<protein>
    <recommendedName>
        <fullName evidence="4">DUF4294 domain-containing protein</fullName>
    </recommendedName>
</protein>
<keyword evidence="1" id="KW-0732">Signal</keyword>
<accession>A0ABR4YIM8</accession>
<comment type="caution">
    <text evidence="2">The sequence shown here is derived from an EMBL/GenBank/DDBJ whole genome shotgun (WGS) entry which is preliminary data.</text>
</comment>
<dbReference type="Proteomes" id="UP000030889">
    <property type="component" value="Unassembled WGS sequence"/>
</dbReference>
<reference evidence="2 3" key="1">
    <citation type="submission" date="2014-09" db="EMBL/GenBank/DDBJ databases">
        <title>Alistipes sp. 627, sp. nov., a novel member of the family Rikenellaceae isolated from human faeces.</title>
        <authorList>
            <person name="Shkoporov A.N."/>
            <person name="Chaplin A.V."/>
            <person name="Motuzova O.V."/>
            <person name="Kafarskaia L.I."/>
            <person name="Khokhlova E.V."/>
            <person name="Efimov B.A."/>
        </authorList>
    </citation>
    <scope>NUCLEOTIDE SEQUENCE [LARGE SCALE GENOMIC DNA]</scope>
    <source>
        <strain evidence="2 3">627</strain>
    </source>
</reference>
<evidence type="ECO:0000313" key="2">
    <source>
        <dbReference type="EMBL" id="KHE42110.1"/>
    </source>
</evidence>
<evidence type="ECO:0000256" key="1">
    <source>
        <dbReference type="SAM" id="SignalP"/>
    </source>
</evidence>
<proteinExistence type="predicted"/>
<evidence type="ECO:0008006" key="4">
    <source>
        <dbReference type="Google" id="ProtNLM"/>
    </source>
</evidence>
<dbReference type="EMBL" id="JRGF01000006">
    <property type="protein sequence ID" value="KHE42110.1"/>
    <property type="molecule type" value="Genomic_DNA"/>
</dbReference>
<feature type="chain" id="PRO_5046656587" description="DUF4294 domain-containing protein" evidence="1">
    <location>
        <begin position="23"/>
        <end position="199"/>
    </location>
</feature>